<dbReference type="GeneID" id="303305208"/>
<dbReference type="RefSeq" id="WP_188686522.1">
    <property type="nucleotide sequence ID" value="NZ_BMKX01000008.1"/>
</dbReference>
<reference evidence="2" key="1">
    <citation type="journal article" date="2019" name="Int. J. Syst. Evol. Microbiol.">
        <title>The Global Catalogue of Microorganisms (GCM) 10K type strain sequencing project: providing services to taxonomists for standard genome sequencing and annotation.</title>
        <authorList>
            <consortium name="The Broad Institute Genomics Platform"/>
            <consortium name="The Broad Institute Genome Sequencing Center for Infectious Disease"/>
            <person name="Wu L."/>
            <person name="Ma J."/>
        </authorList>
    </citation>
    <scope>NUCLEOTIDE SEQUENCE [LARGE SCALE GENOMIC DNA]</scope>
    <source>
        <strain evidence="2">CGMCC 1.3685</strain>
    </source>
</reference>
<keyword evidence="2" id="KW-1185">Reference proteome</keyword>
<dbReference type="Pfam" id="PF09438">
    <property type="entry name" value="DUF2017"/>
    <property type="match status" value="1"/>
</dbReference>
<sequence>MAKAFKNGARGITGSLASAERKLLRELFSDVITVLEERAQIHELPEDLDPLYALTGMRPESANLPEPADAAVKRLLPDASDDKDVADEFRRLTELDLITEKISLLRRSQLLLETEKLVLSVSEAQGFARALNDVRLVLAERLNIQSEADSERIAQLVDAAKVTTSEEYLGLVYNLVSWVQDTLMQALMSAER</sequence>
<dbReference type="InterPro" id="IPR018561">
    <property type="entry name" value="AosR"/>
</dbReference>
<evidence type="ECO:0000313" key="2">
    <source>
        <dbReference type="Proteomes" id="UP000606115"/>
    </source>
</evidence>
<comment type="caution">
    <text evidence="1">The sequence shown here is derived from an EMBL/GenBank/DDBJ whole genome shotgun (WGS) entry which is preliminary data.</text>
</comment>
<accession>A0ABQ2DQL6</accession>
<evidence type="ECO:0008006" key="3">
    <source>
        <dbReference type="Google" id="ProtNLM"/>
    </source>
</evidence>
<name>A0ABQ2DQL6_9MICC</name>
<evidence type="ECO:0000313" key="1">
    <source>
        <dbReference type="EMBL" id="GGJ68117.1"/>
    </source>
</evidence>
<organism evidence="1 2">
    <name type="scientific">Glutamicibacter ardleyensis</name>
    <dbReference type="NCBI Taxonomy" id="225894"/>
    <lineage>
        <taxon>Bacteria</taxon>
        <taxon>Bacillati</taxon>
        <taxon>Actinomycetota</taxon>
        <taxon>Actinomycetes</taxon>
        <taxon>Micrococcales</taxon>
        <taxon>Micrococcaceae</taxon>
        <taxon>Glutamicibacter</taxon>
    </lineage>
</organism>
<dbReference type="Proteomes" id="UP000606115">
    <property type="component" value="Unassembled WGS sequence"/>
</dbReference>
<proteinExistence type="predicted"/>
<dbReference type="EMBL" id="BMKX01000008">
    <property type="protein sequence ID" value="GGJ68117.1"/>
    <property type="molecule type" value="Genomic_DNA"/>
</dbReference>
<gene>
    <name evidence="1" type="ORF">GCM10007173_28630</name>
</gene>
<protein>
    <recommendedName>
        <fullName evidence="3">DUF2017 domain-containing protein</fullName>
    </recommendedName>
</protein>